<feature type="domain" description="HTH cro/C1-type" evidence="1">
    <location>
        <begin position="93"/>
        <end position="148"/>
    </location>
</feature>
<dbReference type="CDD" id="cd00093">
    <property type="entry name" value="HTH_XRE"/>
    <property type="match status" value="1"/>
</dbReference>
<proteinExistence type="predicted"/>
<protein>
    <submittedName>
        <fullName evidence="2">ORF022</fullName>
    </submittedName>
</protein>
<sequence>MLDKVSLLTPISSERVLMLCSFKAILDFKSLVSIGISFHHLSHYVSNLIMMLQKRSSILRKFFRKILQMPKVFLIIELSSKRSCITMCFSKRMKQSREKQGMTLAELGRKIGKTEATVQRYESGNIKNLKNDTIESIATALNVNPAYLMGWVEENDDEVQHRAAHLEGELTDDEWQRVLDYADYIRSKRK</sequence>
<dbReference type="KEGG" id="vg:5133448"/>
<reference evidence="2 3" key="1">
    <citation type="journal article" date="2005" name="Proc. Natl. Acad. Sci. U.S.A.">
        <title>The complete genomes and proteomes of 27 Staphylococcus aureus bacteriophages.</title>
        <authorList>
            <person name="Kwan T."/>
            <person name="Liu J."/>
            <person name="Dubow M."/>
            <person name="Gros P."/>
            <person name="Pelletier J."/>
        </authorList>
    </citation>
    <scope>NUCLEOTIDE SEQUENCE</scope>
</reference>
<dbReference type="Pfam" id="PF01381">
    <property type="entry name" value="HTH_3"/>
    <property type="match status" value="1"/>
</dbReference>
<dbReference type="PROSITE" id="PS50943">
    <property type="entry name" value="HTH_CROC1"/>
    <property type="match status" value="1"/>
</dbReference>
<dbReference type="GO" id="GO:0003677">
    <property type="term" value="F:DNA binding"/>
    <property type="evidence" value="ECO:0007669"/>
    <property type="project" value="InterPro"/>
</dbReference>
<dbReference type="RefSeq" id="YP_240415.1">
    <property type="nucleotide sequence ID" value="NC_007059.1"/>
</dbReference>
<evidence type="ECO:0000313" key="3">
    <source>
        <dbReference type="Proteomes" id="UP000000924"/>
    </source>
</evidence>
<dbReference type="SUPFAM" id="SSF47413">
    <property type="entry name" value="lambda repressor-like DNA-binding domains"/>
    <property type="match status" value="1"/>
</dbReference>
<evidence type="ECO:0000313" key="2">
    <source>
        <dbReference type="EMBL" id="AAX91592.1"/>
    </source>
</evidence>
<dbReference type="InterPro" id="IPR001387">
    <property type="entry name" value="Cro/C1-type_HTH"/>
</dbReference>
<evidence type="ECO:0000259" key="1">
    <source>
        <dbReference type="PROSITE" id="PS50943"/>
    </source>
</evidence>
<accession>Q4ZBG1</accession>
<organism evidence="2 3">
    <name type="scientific">Staphylococcus phage 71</name>
    <dbReference type="NCBI Taxonomy" id="2936816"/>
    <lineage>
        <taxon>Viruses</taxon>
        <taxon>Duplodnaviria</taxon>
        <taxon>Heunggongvirae</taxon>
        <taxon>Uroviricota</taxon>
        <taxon>Caudoviricetes</taxon>
        <taxon>Azeredovirinae</taxon>
        <taxon>Phietavirus</taxon>
        <taxon>Phietavirus pv71</taxon>
    </lineage>
</organism>
<name>Q4ZBG1_9CAUD</name>
<keyword evidence="3" id="KW-1185">Reference proteome</keyword>
<dbReference type="Gene3D" id="1.10.260.40">
    <property type="entry name" value="lambda repressor-like DNA-binding domains"/>
    <property type="match status" value="1"/>
</dbReference>
<dbReference type="SMART" id="SM00530">
    <property type="entry name" value="HTH_XRE"/>
    <property type="match status" value="1"/>
</dbReference>
<dbReference type="GeneID" id="5133448"/>
<dbReference type="InterPro" id="IPR010982">
    <property type="entry name" value="Lambda_DNA-bd_dom_sf"/>
</dbReference>
<dbReference type="EMBL" id="AY954962">
    <property type="protein sequence ID" value="AAX91592.1"/>
    <property type="molecule type" value="Genomic_DNA"/>
</dbReference>
<dbReference type="Proteomes" id="UP000000924">
    <property type="component" value="Segment"/>
</dbReference>